<proteinExistence type="inferred from homology"/>
<dbReference type="PROSITE" id="PS50283">
    <property type="entry name" value="NA_SOLUT_SYMP_3"/>
    <property type="match status" value="1"/>
</dbReference>
<sequence>MESTASPAQVLPQGAGWGVVVGIGFAFAGLILGITFIQHRFTEAKVHDEKEFNNAGHSIKPGLIAAGIVSAWTWAATLLQSTTVTFKYGVSGAYWYAAGATLQILLCAIMACRIKSCAPWCSTYLEVLRVRHGKPVHAVFLFFSFATNLLVSSMLVLGGAAVVNQLTGMNTIASLFLIPISVAIYTVTGGLRATLLADYSHTVGLFIVIIYFFFSIWTGKGKIGSLEHMVELINKVAETEGVEGNYKGSYITMRSREGLVFGIINICSNLSAVFCDQSYHQRSIASRPKSAARGFFLGGTAWFPVPFVFATMMGLTARALMHRDPDMAILNDDQVSQGLVAPAAAVALQGKGGAVAMLILLFLAVISASSAQQIAVSSVFTYDVFKLYINPNAGPRQTMLVSHLAVCGWAIVMAVVGIIWNYAGIDLGWLYTMMAIIIAPAVFPIFGSLSWSKTNSTACVVAMISGLVLGIMTWLVTAYGLEGEVTVASLGKSYPTLAGNLVSIMVGTIVTIVWSLISPQNYDFSETRKSGAPADWMERIPEELRDTPTLTRGGSGGETPPSVDDEKAIESRSVSSYDPIDGGEANINYVKAAGLDPADIMSVLRRVQVISISISFILVVVVPAISAAAGVWTPAGLGAWVWLGFLWLCWSIFAVSILPIIEARDGLLEIFERMMGKQPKHHAQL</sequence>
<name>A0AAF0EXH4_9BASI</name>
<dbReference type="PANTHER" id="PTHR46154:SF2">
    <property type="entry name" value="SOLUTE SYMPORTER FAMILY TRANSPORTER (AFU_ORTHOLOGUE AFUA_6G03200)"/>
    <property type="match status" value="1"/>
</dbReference>
<feature type="transmembrane region" description="Helical" evidence="8">
    <location>
        <begin position="199"/>
        <end position="217"/>
    </location>
</feature>
<keyword evidence="3 8" id="KW-0812">Transmembrane</keyword>
<evidence type="ECO:0000256" key="3">
    <source>
        <dbReference type="ARBA" id="ARBA00022692"/>
    </source>
</evidence>
<evidence type="ECO:0000256" key="7">
    <source>
        <dbReference type="SAM" id="MobiDB-lite"/>
    </source>
</evidence>
<feature type="transmembrane region" description="Helical" evidence="8">
    <location>
        <begin position="295"/>
        <end position="317"/>
    </location>
</feature>
<feature type="transmembrane region" description="Helical" evidence="8">
    <location>
        <begin position="458"/>
        <end position="477"/>
    </location>
</feature>
<keyword evidence="4 8" id="KW-1133">Transmembrane helix</keyword>
<keyword evidence="10" id="KW-1185">Reference proteome</keyword>
<feature type="transmembrane region" description="Helical" evidence="8">
    <location>
        <begin position="258"/>
        <end position="275"/>
    </location>
</feature>
<evidence type="ECO:0008006" key="11">
    <source>
        <dbReference type="Google" id="ProtNLM"/>
    </source>
</evidence>
<evidence type="ECO:0000256" key="2">
    <source>
        <dbReference type="ARBA" id="ARBA00006434"/>
    </source>
</evidence>
<feature type="transmembrane region" description="Helical" evidence="8">
    <location>
        <begin position="15"/>
        <end position="37"/>
    </location>
</feature>
<feature type="region of interest" description="Disordered" evidence="7">
    <location>
        <begin position="545"/>
        <end position="568"/>
    </location>
</feature>
<dbReference type="Gene3D" id="1.20.1730.10">
    <property type="entry name" value="Sodium/glucose cotransporter"/>
    <property type="match status" value="1"/>
</dbReference>
<dbReference type="Proteomes" id="UP001219933">
    <property type="component" value="Chromosome 5"/>
</dbReference>
<feature type="transmembrane region" description="Helical" evidence="8">
    <location>
        <begin position="169"/>
        <end position="187"/>
    </location>
</feature>
<feature type="transmembrane region" description="Helical" evidence="8">
    <location>
        <begin position="639"/>
        <end position="661"/>
    </location>
</feature>
<reference evidence="9" key="1">
    <citation type="submission" date="2023-03" db="EMBL/GenBank/DDBJ databases">
        <title>Mating type loci evolution in Malassezia.</title>
        <authorList>
            <person name="Coelho M.A."/>
        </authorList>
    </citation>
    <scope>NUCLEOTIDE SEQUENCE</scope>
    <source>
        <strain evidence="9">CBS 11721</strain>
    </source>
</reference>
<dbReference type="PANTHER" id="PTHR46154">
    <property type="match status" value="1"/>
</dbReference>
<protein>
    <recommendedName>
        <fullName evidence="11">Urea active transporter</fullName>
    </recommendedName>
</protein>
<evidence type="ECO:0000313" key="9">
    <source>
        <dbReference type="EMBL" id="WFD36512.1"/>
    </source>
</evidence>
<accession>A0AAF0EXH4</accession>
<dbReference type="EMBL" id="CP119881">
    <property type="protein sequence ID" value="WFD36512.1"/>
    <property type="molecule type" value="Genomic_DNA"/>
</dbReference>
<dbReference type="AlphaFoldDB" id="A0AAF0EXH4"/>
<comment type="similarity">
    <text evidence="2 6">Belongs to the sodium:solute symporter (SSF) (TC 2.A.21) family.</text>
</comment>
<feature type="transmembrane region" description="Helical" evidence="8">
    <location>
        <begin position="355"/>
        <end position="380"/>
    </location>
</feature>
<gene>
    <name evidence="9" type="ORF">MCUN1_003395</name>
</gene>
<feature type="transmembrane region" description="Helical" evidence="8">
    <location>
        <begin position="58"/>
        <end position="81"/>
    </location>
</feature>
<evidence type="ECO:0000313" key="10">
    <source>
        <dbReference type="Proteomes" id="UP001219933"/>
    </source>
</evidence>
<comment type="subcellular location">
    <subcellularLocation>
        <location evidence="1">Membrane</location>
        <topology evidence="1">Multi-pass membrane protein</topology>
    </subcellularLocation>
</comment>
<feature type="transmembrane region" description="Helical" evidence="8">
    <location>
        <begin position="497"/>
        <end position="517"/>
    </location>
</feature>
<evidence type="ECO:0000256" key="1">
    <source>
        <dbReference type="ARBA" id="ARBA00004141"/>
    </source>
</evidence>
<dbReference type="InterPro" id="IPR038377">
    <property type="entry name" value="Na/Glc_symporter_sf"/>
</dbReference>
<evidence type="ECO:0000256" key="4">
    <source>
        <dbReference type="ARBA" id="ARBA00022989"/>
    </source>
</evidence>
<dbReference type="Pfam" id="PF00474">
    <property type="entry name" value="SSF"/>
    <property type="match status" value="1"/>
</dbReference>
<feature type="transmembrane region" description="Helical" evidence="8">
    <location>
        <begin position="400"/>
        <end position="423"/>
    </location>
</feature>
<dbReference type="NCBIfam" id="TIGR00813">
    <property type="entry name" value="sss"/>
    <property type="match status" value="1"/>
</dbReference>
<feature type="transmembrane region" description="Helical" evidence="8">
    <location>
        <begin position="138"/>
        <end position="163"/>
    </location>
</feature>
<dbReference type="InterPro" id="IPR001734">
    <property type="entry name" value="Na/solute_symporter"/>
</dbReference>
<feature type="transmembrane region" description="Helical" evidence="8">
    <location>
        <begin position="609"/>
        <end position="633"/>
    </location>
</feature>
<keyword evidence="5 8" id="KW-0472">Membrane</keyword>
<dbReference type="GO" id="GO:0005886">
    <property type="term" value="C:plasma membrane"/>
    <property type="evidence" value="ECO:0007669"/>
    <property type="project" value="TreeGrafter"/>
</dbReference>
<evidence type="ECO:0000256" key="8">
    <source>
        <dbReference type="SAM" id="Phobius"/>
    </source>
</evidence>
<feature type="transmembrane region" description="Helical" evidence="8">
    <location>
        <begin position="429"/>
        <end position="451"/>
    </location>
</feature>
<evidence type="ECO:0000256" key="5">
    <source>
        <dbReference type="ARBA" id="ARBA00023136"/>
    </source>
</evidence>
<evidence type="ECO:0000256" key="6">
    <source>
        <dbReference type="RuleBase" id="RU362091"/>
    </source>
</evidence>
<dbReference type="InterPro" id="IPR031155">
    <property type="entry name" value="DUR"/>
</dbReference>
<dbReference type="GO" id="GO:0015204">
    <property type="term" value="F:urea transmembrane transporter activity"/>
    <property type="evidence" value="ECO:0007669"/>
    <property type="project" value="InterPro"/>
</dbReference>
<feature type="transmembrane region" description="Helical" evidence="8">
    <location>
        <begin position="93"/>
        <end position="112"/>
    </location>
</feature>
<dbReference type="CDD" id="cd11476">
    <property type="entry name" value="SLC5sbd_DUR3"/>
    <property type="match status" value="1"/>
</dbReference>
<organism evidence="9 10">
    <name type="scientific">Malassezia cuniculi</name>
    <dbReference type="NCBI Taxonomy" id="948313"/>
    <lineage>
        <taxon>Eukaryota</taxon>
        <taxon>Fungi</taxon>
        <taxon>Dikarya</taxon>
        <taxon>Basidiomycota</taxon>
        <taxon>Ustilaginomycotina</taxon>
        <taxon>Malasseziomycetes</taxon>
        <taxon>Malasseziales</taxon>
        <taxon>Malasseziaceae</taxon>
        <taxon>Malassezia</taxon>
    </lineage>
</organism>